<protein>
    <recommendedName>
        <fullName evidence="4">Lipid droplet-associated protein</fullName>
    </recommendedName>
</protein>
<comment type="caution">
    <text evidence="2">The sequence shown here is derived from an EMBL/GenBank/DDBJ whole genome shotgun (WGS) entry which is preliminary data.</text>
</comment>
<dbReference type="AlphaFoldDB" id="A0A366LZ63"/>
<feature type="compositionally biased region" description="Low complexity" evidence="1">
    <location>
        <begin position="180"/>
        <end position="204"/>
    </location>
</feature>
<evidence type="ECO:0000256" key="1">
    <source>
        <dbReference type="SAM" id="MobiDB-lite"/>
    </source>
</evidence>
<feature type="compositionally biased region" description="Basic and acidic residues" evidence="1">
    <location>
        <begin position="111"/>
        <end position="143"/>
    </location>
</feature>
<reference evidence="2 3" key="1">
    <citation type="submission" date="2018-06" db="EMBL/GenBank/DDBJ databases">
        <title>Sphaerisporangium craniellae sp. nov., isolated from a marine sponge in the South China Sea.</title>
        <authorList>
            <person name="Li L."/>
        </authorList>
    </citation>
    <scope>NUCLEOTIDE SEQUENCE [LARGE SCALE GENOMIC DNA]</scope>
    <source>
        <strain evidence="2 3">LHW63015</strain>
    </source>
</reference>
<organism evidence="2 3">
    <name type="scientific">Spongiactinospora rosea</name>
    <dbReference type="NCBI Taxonomy" id="2248750"/>
    <lineage>
        <taxon>Bacteria</taxon>
        <taxon>Bacillati</taxon>
        <taxon>Actinomycetota</taxon>
        <taxon>Actinomycetes</taxon>
        <taxon>Streptosporangiales</taxon>
        <taxon>Streptosporangiaceae</taxon>
        <taxon>Spongiactinospora</taxon>
    </lineage>
</organism>
<dbReference type="EMBL" id="QMEY01000007">
    <property type="protein sequence ID" value="RBQ18604.1"/>
    <property type="molecule type" value="Genomic_DNA"/>
</dbReference>
<evidence type="ECO:0008006" key="4">
    <source>
        <dbReference type="Google" id="ProtNLM"/>
    </source>
</evidence>
<dbReference type="Proteomes" id="UP000253303">
    <property type="component" value="Unassembled WGS sequence"/>
</dbReference>
<evidence type="ECO:0000313" key="2">
    <source>
        <dbReference type="EMBL" id="RBQ18604.1"/>
    </source>
</evidence>
<dbReference type="OrthoDB" id="3544242at2"/>
<feature type="compositionally biased region" description="Basic and acidic residues" evidence="1">
    <location>
        <begin position="163"/>
        <end position="179"/>
    </location>
</feature>
<feature type="compositionally biased region" description="Basic and acidic residues" evidence="1">
    <location>
        <begin position="61"/>
        <end position="81"/>
    </location>
</feature>
<accession>A0A366LZ63</accession>
<keyword evidence="3" id="KW-1185">Reference proteome</keyword>
<proteinExistence type="predicted"/>
<gene>
    <name evidence="2" type="ORF">DP939_19130</name>
</gene>
<evidence type="ECO:0000313" key="3">
    <source>
        <dbReference type="Proteomes" id="UP000253303"/>
    </source>
</evidence>
<name>A0A366LZ63_9ACTN</name>
<feature type="region of interest" description="Disordered" evidence="1">
    <location>
        <begin position="59"/>
        <end position="204"/>
    </location>
</feature>
<sequence length="281" mass="29915">MSLPDVVRNVAKSVRDVFSDRDGLKAKAKDLPMNVLQTTLSGVGQALLFGDRLRTRLKRLGTKDEAETGQEAVKEQEKTEGQEALPDTTAEGVKAEAARTAVGEETSVATEEPKPARREPVIFAPRPEKAAEKAPEKQEKTEEPQEPEPAKAAVVTEIAEPAEPAKTEPVKAAKAEPAKAAEPAEPAKPAAKAKAAEPAAEPVVEPVVPAEPAAPAAGADLIEPMPNYAELSMASLRARLRGRSADEVRALLAYEQATTNRPNIIKMYENRLAKIAEAGAE</sequence>
<dbReference type="RefSeq" id="WP_113982078.1">
    <property type="nucleotide sequence ID" value="NZ_QMEY01000007.1"/>
</dbReference>